<gene>
    <name evidence="3" type="ORF">Tci_037923</name>
</gene>
<evidence type="ECO:0000259" key="2">
    <source>
        <dbReference type="PROSITE" id="PS50994"/>
    </source>
</evidence>
<dbReference type="Gene3D" id="3.30.420.10">
    <property type="entry name" value="Ribonuclease H-like superfamily/Ribonuclease H"/>
    <property type="match status" value="1"/>
</dbReference>
<dbReference type="PROSITE" id="PS50994">
    <property type="entry name" value="INTEGRASE"/>
    <property type="match status" value="1"/>
</dbReference>
<dbReference type="InterPro" id="IPR039537">
    <property type="entry name" value="Retrotran_Ty1/copia-like"/>
</dbReference>
<dbReference type="InterPro" id="IPR036397">
    <property type="entry name" value="RNaseH_sf"/>
</dbReference>
<dbReference type="PANTHER" id="PTHR42648">
    <property type="entry name" value="TRANSPOSASE, PUTATIVE-RELATED"/>
    <property type="match status" value="1"/>
</dbReference>
<protein>
    <submittedName>
        <fullName evidence="3">Retrovirus-related Pol polyprotein from transposon TNT 1-94</fullName>
    </submittedName>
</protein>
<dbReference type="GO" id="GO:0015074">
    <property type="term" value="P:DNA integration"/>
    <property type="evidence" value="ECO:0007669"/>
    <property type="project" value="InterPro"/>
</dbReference>
<name>A0A6L2M0N3_TANCI</name>
<dbReference type="AlphaFoldDB" id="A0A6L2M0N3"/>
<reference evidence="3" key="1">
    <citation type="journal article" date="2019" name="Sci. Rep.">
        <title>Draft genome of Tanacetum cinerariifolium, the natural source of mosquito coil.</title>
        <authorList>
            <person name="Yamashiro T."/>
            <person name="Shiraishi A."/>
            <person name="Satake H."/>
            <person name="Nakayama K."/>
        </authorList>
    </citation>
    <scope>NUCLEOTIDE SEQUENCE</scope>
</reference>
<sequence length="419" mass="48684">MVKPKLVLLEAAPLNTQSPKLFQPKIKGLVAETFDWDEEDTSKDEEMTQVEVLMELANDELAVGKNHARNGEWIDITIRKLVESSSKNDVKENTCIPASLDYDHEMVPKFKDWVEMYNPDNKLPKFNTVRILVLEIQAVNECLKLTEVSTDHESFKESGLKPQTPLPPLKNLQRASLNSERRILAESSQSSESSIGVSCTTCESNVHSTTDHNNSEHFKRGEKIQAKRSRESTKRKKSQAIEMIMSFIKMVENQNDAKVKQIKTDNETEFRNYELESFCDEKGIFQNFSYPYTPEQNGVAERKNRTLIEAARTMLNGLILSKHFWTEVVRIACYTQNRSIIVKRHDKIPYEIFRKRIPDINYFHMFRCLVFIHNHKDQLGKFNAKADDGYFLGYSFVFKAFKVFNTRQQIEKTYHVTFD</sequence>
<comment type="caution">
    <text evidence="3">The sequence shown here is derived from an EMBL/GenBank/DDBJ whole genome shotgun (WGS) entry which is preliminary data.</text>
</comment>
<dbReference type="InterPro" id="IPR012337">
    <property type="entry name" value="RNaseH-like_sf"/>
</dbReference>
<evidence type="ECO:0000313" key="3">
    <source>
        <dbReference type="EMBL" id="GEU65945.1"/>
    </source>
</evidence>
<dbReference type="EMBL" id="BKCJ010005295">
    <property type="protein sequence ID" value="GEU65945.1"/>
    <property type="molecule type" value="Genomic_DNA"/>
</dbReference>
<dbReference type="PANTHER" id="PTHR42648:SF32">
    <property type="entry name" value="RIBONUCLEASE H-LIKE DOMAIN, GAG-PRE-INTEGRASE DOMAIN PROTEIN-RELATED"/>
    <property type="match status" value="1"/>
</dbReference>
<dbReference type="SUPFAM" id="SSF53098">
    <property type="entry name" value="Ribonuclease H-like"/>
    <property type="match status" value="1"/>
</dbReference>
<accession>A0A6L2M0N3</accession>
<feature type="compositionally biased region" description="Basic and acidic residues" evidence="1">
    <location>
        <begin position="209"/>
        <end position="232"/>
    </location>
</feature>
<feature type="domain" description="Integrase catalytic" evidence="2">
    <location>
        <begin position="236"/>
        <end position="357"/>
    </location>
</feature>
<feature type="region of interest" description="Disordered" evidence="1">
    <location>
        <begin position="207"/>
        <end position="236"/>
    </location>
</feature>
<dbReference type="InterPro" id="IPR001584">
    <property type="entry name" value="Integrase_cat-core"/>
</dbReference>
<evidence type="ECO:0000256" key="1">
    <source>
        <dbReference type="SAM" id="MobiDB-lite"/>
    </source>
</evidence>
<organism evidence="3">
    <name type="scientific">Tanacetum cinerariifolium</name>
    <name type="common">Dalmatian daisy</name>
    <name type="synonym">Chrysanthemum cinerariifolium</name>
    <dbReference type="NCBI Taxonomy" id="118510"/>
    <lineage>
        <taxon>Eukaryota</taxon>
        <taxon>Viridiplantae</taxon>
        <taxon>Streptophyta</taxon>
        <taxon>Embryophyta</taxon>
        <taxon>Tracheophyta</taxon>
        <taxon>Spermatophyta</taxon>
        <taxon>Magnoliopsida</taxon>
        <taxon>eudicotyledons</taxon>
        <taxon>Gunneridae</taxon>
        <taxon>Pentapetalae</taxon>
        <taxon>asterids</taxon>
        <taxon>campanulids</taxon>
        <taxon>Asterales</taxon>
        <taxon>Asteraceae</taxon>
        <taxon>Asteroideae</taxon>
        <taxon>Anthemideae</taxon>
        <taxon>Anthemidinae</taxon>
        <taxon>Tanacetum</taxon>
    </lineage>
</organism>
<dbReference type="Pfam" id="PF25597">
    <property type="entry name" value="SH3_retrovirus"/>
    <property type="match status" value="1"/>
</dbReference>
<dbReference type="InterPro" id="IPR057670">
    <property type="entry name" value="SH3_retrovirus"/>
</dbReference>
<proteinExistence type="predicted"/>
<dbReference type="GO" id="GO:0003676">
    <property type="term" value="F:nucleic acid binding"/>
    <property type="evidence" value="ECO:0007669"/>
    <property type="project" value="InterPro"/>
</dbReference>